<proteinExistence type="inferred from homology"/>
<reference evidence="18 19" key="1">
    <citation type="journal article" date="2019" name="J. Hered.">
        <title>An Improved Genome Assembly for Drosophila navojoa, the Basal Species in the mojavensis Cluster.</title>
        <authorList>
            <person name="Vanderlinde T."/>
            <person name="Dupim E.G."/>
            <person name="Nazario-Yepiz N.O."/>
            <person name="Carvalho A.B."/>
        </authorList>
    </citation>
    <scope>NUCLEOTIDE SEQUENCE [LARGE SCALE GENOMIC DNA]</scope>
    <source>
        <strain evidence="18">Navoj_Jal97</strain>
        <tissue evidence="18">Whole organism</tissue>
    </source>
</reference>
<dbReference type="InterPro" id="IPR050196">
    <property type="entry name" value="Cytochrome_P450_Monoox"/>
</dbReference>
<dbReference type="KEGG" id="dnv:108651828"/>
<evidence type="ECO:0000256" key="10">
    <source>
        <dbReference type="ARBA" id="ARBA00023002"/>
    </source>
</evidence>
<dbReference type="GO" id="GO:0005506">
    <property type="term" value="F:iron ion binding"/>
    <property type="evidence" value="ECO:0007669"/>
    <property type="project" value="InterPro"/>
</dbReference>
<gene>
    <name evidence="18" type="ORF">AWZ03_000479</name>
</gene>
<keyword evidence="7 14" id="KW-0479">Metal-binding</keyword>
<dbReference type="OrthoDB" id="1470350at2759"/>
<comment type="cofactor">
    <cofactor evidence="1 14">
        <name>heme</name>
        <dbReference type="ChEBI" id="CHEBI:30413"/>
    </cofactor>
</comment>
<evidence type="ECO:0000256" key="6">
    <source>
        <dbReference type="ARBA" id="ARBA00022617"/>
    </source>
</evidence>
<protein>
    <recommendedName>
        <fullName evidence="20">Cytochrome P450</fullName>
    </recommendedName>
</protein>
<keyword evidence="6 14" id="KW-0349">Heme</keyword>
<keyword evidence="9" id="KW-0492">Microsome</keyword>
<evidence type="ECO:0000256" key="8">
    <source>
        <dbReference type="ARBA" id="ARBA00022824"/>
    </source>
</evidence>
<evidence type="ECO:0000256" key="7">
    <source>
        <dbReference type="ARBA" id="ARBA00022723"/>
    </source>
</evidence>
<keyword evidence="11 14" id="KW-0408">Iron</keyword>
<dbReference type="AlphaFoldDB" id="A0A484BVT9"/>
<feature type="binding site" description="axial binding residue" evidence="14">
    <location>
        <position position="433"/>
    </location>
    <ligand>
        <name>heme</name>
        <dbReference type="ChEBI" id="CHEBI:30413"/>
    </ligand>
    <ligandPart>
        <name>Fe</name>
        <dbReference type="ChEBI" id="CHEBI:18248"/>
    </ligandPart>
</feature>
<dbReference type="GO" id="GO:0020037">
    <property type="term" value="F:heme binding"/>
    <property type="evidence" value="ECO:0007669"/>
    <property type="project" value="InterPro"/>
</dbReference>
<dbReference type="GO" id="GO:0004497">
    <property type="term" value="F:monooxygenase activity"/>
    <property type="evidence" value="ECO:0007669"/>
    <property type="project" value="UniProtKB-KW"/>
</dbReference>
<keyword evidence="16" id="KW-0175">Coiled coil</keyword>
<feature type="signal peptide" evidence="17">
    <location>
        <begin position="1"/>
        <end position="15"/>
    </location>
</feature>
<dbReference type="PROSITE" id="PS00086">
    <property type="entry name" value="CYTOCHROME_P450"/>
    <property type="match status" value="1"/>
</dbReference>
<name>A0A484BVT9_DRONA</name>
<evidence type="ECO:0000256" key="9">
    <source>
        <dbReference type="ARBA" id="ARBA00022848"/>
    </source>
</evidence>
<evidence type="ECO:0000256" key="11">
    <source>
        <dbReference type="ARBA" id="ARBA00023004"/>
    </source>
</evidence>
<keyword evidence="19" id="KW-1185">Reference proteome</keyword>
<evidence type="ECO:0000256" key="13">
    <source>
        <dbReference type="ARBA" id="ARBA00023136"/>
    </source>
</evidence>
<dbReference type="Proteomes" id="UP000295192">
    <property type="component" value="Unassembled WGS sequence"/>
</dbReference>
<evidence type="ECO:0000256" key="16">
    <source>
        <dbReference type="SAM" id="Coils"/>
    </source>
</evidence>
<keyword evidence="12 15" id="KW-0503">Monooxygenase</keyword>
<dbReference type="PANTHER" id="PTHR24291:SF189">
    <property type="entry name" value="CYTOCHROME P450 4C3-RELATED"/>
    <property type="match status" value="1"/>
</dbReference>
<keyword evidence="13" id="KW-0472">Membrane</keyword>
<evidence type="ECO:0000256" key="15">
    <source>
        <dbReference type="RuleBase" id="RU000461"/>
    </source>
</evidence>
<dbReference type="GO" id="GO:0005789">
    <property type="term" value="C:endoplasmic reticulum membrane"/>
    <property type="evidence" value="ECO:0007669"/>
    <property type="project" value="UniProtKB-SubCell"/>
</dbReference>
<evidence type="ECO:0000256" key="12">
    <source>
        <dbReference type="ARBA" id="ARBA00023033"/>
    </source>
</evidence>
<accession>A0A484BVT9</accession>
<organism evidence="18 19">
    <name type="scientific">Drosophila navojoa</name>
    <name type="common">Fruit fly</name>
    <dbReference type="NCBI Taxonomy" id="7232"/>
    <lineage>
        <taxon>Eukaryota</taxon>
        <taxon>Metazoa</taxon>
        <taxon>Ecdysozoa</taxon>
        <taxon>Arthropoda</taxon>
        <taxon>Hexapoda</taxon>
        <taxon>Insecta</taxon>
        <taxon>Pterygota</taxon>
        <taxon>Neoptera</taxon>
        <taxon>Endopterygota</taxon>
        <taxon>Diptera</taxon>
        <taxon>Brachycera</taxon>
        <taxon>Muscomorpha</taxon>
        <taxon>Ephydroidea</taxon>
        <taxon>Drosophilidae</taxon>
        <taxon>Drosophila</taxon>
    </lineage>
</organism>
<evidence type="ECO:0000256" key="4">
    <source>
        <dbReference type="ARBA" id="ARBA00004406"/>
    </source>
</evidence>
<comment type="similarity">
    <text evidence="5 15">Belongs to the cytochrome P450 family.</text>
</comment>
<evidence type="ECO:0000256" key="17">
    <source>
        <dbReference type="SAM" id="SignalP"/>
    </source>
</evidence>
<dbReference type="GO" id="GO:0016705">
    <property type="term" value="F:oxidoreductase activity, acting on paired donors, with incorporation or reduction of molecular oxygen"/>
    <property type="evidence" value="ECO:0007669"/>
    <property type="project" value="InterPro"/>
</dbReference>
<keyword evidence="8" id="KW-0256">Endoplasmic reticulum</keyword>
<comment type="subcellular location">
    <subcellularLocation>
        <location evidence="4">Endoplasmic reticulum membrane</location>
        <topology evidence="4">Peripheral membrane protein</topology>
    </subcellularLocation>
    <subcellularLocation>
        <location evidence="3">Microsome membrane</location>
        <topology evidence="3">Peripheral membrane protein</topology>
    </subcellularLocation>
</comment>
<evidence type="ECO:0000313" key="18">
    <source>
        <dbReference type="EMBL" id="TDG52936.1"/>
    </source>
</evidence>
<dbReference type="PRINTS" id="PR00465">
    <property type="entry name" value="EP450IV"/>
</dbReference>
<comment type="function">
    <text evidence="2">May be involved in the metabolism of insect hormones and in the breakdown of synthetic insecticides.</text>
</comment>
<evidence type="ECO:0000256" key="5">
    <source>
        <dbReference type="ARBA" id="ARBA00010617"/>
    </source>
</evidence>
<evidence type="ECO:0000256" key="1">
    <source>
        <dbReference type="ARBA" id="ARBA00001971"/>
    </source>
</evidence>
<keyword evidence="10 15" id="KW-0560">Oxidoreductase</keyword>
<evidence type="ECO:0000256" key="3">
    <source>
        <dbReference type="ARBA" id="ARBA00004174"/>
    </source>
</evidence>
<comment type="caution">
    <text evidence="18">The sequence shown here is derived from an EMBL/GenBank/DDBJ whole genome shotgun (WGS) entry which is preliminary data.</text>
</comment>
<dbReference type="InterPro" id="IPR001128">
    <property type="entry name" value="Cyt_P450"/>
</dbReference>
<feature type="chain" id="PRO_5019756783" description="Cytochrome P450" evidence="17">
    <location>
        <begin position="16"/>
        <end position="488"/>
    </location>
</feature>
<dbReference type="EMBL" id="LSRL02000002">
    <property type="protein sequence ID" value="TDG52936.1"/>
    <property type="molecule type" value="Genomic_DNA"/>
</dbReference>
<feature type="coiled-coil region" evidence="16">
    <location>
        <begin position="225"/>
        <end position="259"/>
    </location>
</feature>
<dbReference type="SUPFAM" id="SSF48264">
    <property type="entry name" value="Cytochrome P450"/>
    <property type="match status" value="1"/>
</dbReference>
<dbReference type="PANTHER" id="PTHR24291">
    <property type="entry name" value="CYTOCHROME P450 FAMILY 4"/>
    <property type="match status" value="1"/>
</dbReference>
<dbReference type="PRINTS" id="PR00385">
    <property type="entry name" value="P450"/>
</dbReference>
<dbReference type="OMA" id="ANRFNYW"/>
<dbReference type="Gene3D" id="1.10.630.10">
    <property type="entry name" value="Cytochrome P450"/>
    <property type="match status" value="1"/>
</dbReference>
<evidence type="ECO:0000256" key="14">
    <source>
        <dbReference type="PIRSR" id="PIRSR602403-1"/>
    </source>
</evidence>
<dbReference type="InterPro" id="IPR002403">
    <property type="entry name" value="Cyt_P450_E_grp-IV"/>
</dbReference>
<dbReference type="InterPro" id="IPR036396">
    <property type="entry name" value="Cyt_P450_sf"/>
</dbReference>
<sequence length="488" mass="56061">MILASIFVCFCLVSAFNYLRQRRQRGFIKNLGGPFTWPLMGAMHKIVLLSPKNFFERSSVYLAKYGAVSRIWVFHRLFIPVADLELAKQLLRSETHLETGHELMSDWLGDSLLTCQPQHWPQRHQLLASLSRPDNLLQLSQLFRQHGEQLCQQLAARAEARQVFDVWQLVSDNVLDLMLSISCGMQPSELYKQAFKELTELYRKRFLSVRSANRLTFWVCSPLTRRRQQRLIRRINEENKQMLEQRRQLKLNSNQIKIEGITIDHIEPVPRVKYQSLLELLLASEASLTDAQLLAELNCCNFLGHLLGSSALCSALVLIARHPAVQQRCLEELREAKDTKEGHLPYLEAVLKETLRLQPPQVIVNRELSQDFEYTHSQLGAASLPAGAEIYMNLYELQRAEQEYGTKAQHFQPERFLEQPVELLSFGLGPRSCPAQQMSLSLLQQLVAPLLLQYELLPYGDALRPQLRLALGSSNGFQLALQPRKKID</sequence>
<dbReference type="Pfam" id="PF00067">
    <property type="entry name" value="p450"/>
    <property type="match status" value="1"/>
</dbReference>
<dbReference type="InterPro" id="IPR017972">
    <property type="entry name" value="Cyt_P450_CS"/>
</dbReference>
<evidence type="ECO:0000256" key="2">
    <source>
        <dbReference type="ARBA" id="ARBA00003690"/>
    </source>
</evidence>
<evidence type="ECO:0000313" key="19">
    <source>
        <dbReference type="Proteomes" id="UP000295192"/>
    </source>
</evidence>
<evidence type="ECO:0008006" key="20">
    <source>
        <dbReference type="Google" id="ProtNLM"/>
    </source>
</evidence>
<keyword evidence="17" id="KW-0732">Signal</keyword>
<dbReference type="STRING" id="7232.A0A484BVT9"/>